<reference evidence="9 10" key="1">
    <citation type="submission" date="2011-06" db="EMBL/GenBank/DDBJ databases">
        <title>The complete genome of Spirochaeta thermophila DSM 6578.</title>
        <authorList>
            <consortium name="US DOE Joint Genome Institute (JGI-PGF)"/>
            <person name="Lucas S."/>
            <person name="Lapidus A."/>
            <person name="Bruce D."/>
            <person name="Goodwin L."/>
            <person name="Pitluck S."/>
            <person name="Peters L."/>
            <person name="Kyrpides N."/>
            <person name="Mavromatis K."/>
            <person name="Ivanova N."/>
            <person name="Mikailova N."/>
            <person name="Pagani I."/>
            <person name="Chertkov O."/>
            <person name="Detter J.C."/>
            <person name="Tapia R."/>
            <person name="Han C."/>
            <person name="Land M."/>
            <person name="Hauser L."/>
            <person name="Markowitz V."/>
            <person name="Cheng J.-F."/>
            <person name="Hugenholtz P."/>
            <person name="Woyke T."/>
            <person name="Wu D."/>
            <person name="Spring S."/>
            <person name="Merkhoffer B."/>
            <person name="Schneider S."/>
            <person name="Klenk H.-P."/>
            <person name="Eisen J.A."/>
        </authorList>
    </citation>
    <scope>NUCLEOTIDE SEQUENCE [LARGE SCALE GENOMIC DNA]</scope>
    <source>
        <strain evidence="10">ATCC 700085 / DSM 6578 / Z-1203</strain>
    </source>
</reference>
<dbReference type="OrthoDB" id="958273at2"/>
<dbReference type="KEGG" id="stq:Spith_1175"/>
<keyword evidence="3" id="KW-0813">Transport</keyword>
<evidence type="ECO:0000313" key="10">
    <source>
        <dbReference type="Proteomes" id="UP000007254"/>
    </source>
</evidence>
<evidence type="ECO:0000313" key="9">
    <source>
        <dbReference type="EMBL" id="AEJ61447.1"/>
    </source>
</evidence>
<feature type="transmembrane region" description="Helical" evidence="8">
    <location>
        <begin position="73"/>
        <end position="90"/>
    </location>
</feature>
<evidence type="ECO:0000256" key="2">
    <source>
        <dbReference type="ARBA" id="ARBA00008566"/>
    </source>
</evidence>
<keyword evidence="5 8" id="KW-0812">Transmembrane</keyword>
<evidence type="ECO:0000256" key="4">
    <source>
        <dbReference type="ARBA" id="ARBA00022475"/>
    </source>
</evidence>
<dbReference type="GO" id="GO:0005886">
    <property type="term" value="C:plasma membrane"/>
    <property type="evidence" value="ECO:0007669"/>
    <property type="project" value="UniProtKB-SubCell"/>
</dbReference>
<dbReference type="GO" id="GO:0000319">
    <property type="term" value="F:sulfite transmembrane transporter activity"/>
    <property type="evidence" value="ECO:0007669"/>
    <property type="project" value="TreeGrafter"/>
</dbReference>
<dbReference type="EMBL" id="CP002903">
    <property type="protein sequence ID" value="AEJ61447.1"/>
    <property type="molecule type" value="Genomic_DNA"/>
</dbReference>
<feature type="transmembrane region" description="Helical" evidence="8">
    <location>
        <begin position="214"/>
        <end position="232"/>
    </location>
</feature>
<accession>G0GE94</accession>
<comment type="subcellular location">
    <subcellularLocation>
        <location evidence="1">Cell membrane</location>
        <topology evidence="1">Multi-pass membrane protein</topology>
    </subcellularLocation>
</comment>
<feature type="transmembrane region" description="Helical" evidence="8">
    <location>
        <begin position="110"/>
        <end position="132"/>
    </location>
</feature>
<evidence type="ECO:0000256" key="1">
    <source>
        <dbReference type="ARBA" id="ARBA00004651"/>
    </source>
</evidence>
<feature type="transmembrane region" description="Helical" evidence="8">
    <location>
        <begin position="12"/>
        <end position="35"/>
    </location>
</feature>
<dbReference type="PANTHER" id="PTHR31686">
    <property type="match status" value="1"/>
</dbReference>
<dbReference type="InterPro" id="IPR038665">
    <property type="entry name" value="Voltage-dep_anion_channel_sf"/>
</dbReference>
<feature type="transmembrane region" description="Helical" evidence="8">
    <location>
        <begin position="252"/>
        <end position="272"/>
    </location>
</feature>
<feature type="transmembrane region" description="Helical" evidence="8">
    <location>
        <begin position="284"/>
        <end position="306"/>
    </location>
</feature>
<dbReference type="STRING" id="869211.Spith_1175"/>
<keyword evidence="7 8" id="KW-0472">Membrane</keyword>
<sequence>MRRIVEQFNPAWGAAVMGTGVLSILLAGLGGGFAVGALVLFLLNTLILLYALTCWLLMWFVTPQKIRKLIDDAGMLVFLPTVPVGVVVWVNNLMVLHGRFFPFIPQSVPAALWAGASALILFLAVHFFDRIFISSHIDITHSTFGWLIPPVALLIIPLGVPSFLPLFSPATGKAVLVGAFGVWGAGFFSYLFVNAAVTHRYFFHEMPPSQMTPSVWVGLGPVGAGAAGLLSLSKLAESYETFEALAVFGKAFAVLLWGFGVVWYIVSLVLTFRKAFFERIPYTMGWWAFTFPLGAYTLATRMLFLLTQIELLRAFSLLLLVNLVVFWIITAYRTTKFVLGGQSRAQK</sequence>
<protein>
    <submittedName>
        <fullName evidence="9">C4-dicarboxylate transporter/malic acid transport protein</fullName>
    </submittedName>
</protein>
<dbReference type="InterPro" id="IPR051629">
    <property type="entry name" value="Sulfite_efflux_TDT"/>
</dbReference>
<evidence type="ECO:0000256" key="6">
    <source>
        <dbReference type="ARBA" id="ARBA00022989"/>
    </source>
</evidence>
<dbReference type="Pfam" id="PF03595">
    <property type="entry name" value="SLAC1"/>
    <property type="match status" value="1"/>
</dbReference>
<comment type="similarity">
    <text evidence="2">Belongs to the tellurite-resistance/dicarboxylate transporter (TDT) family.</text>
</comment>
<keyword evidence="10" id="KW-1185">Reference proteome</keyword>
<keyword evidence="6 8" id="KW-1133">Transmembrane helix</keyword>
<dbReference type="RefSeq" id="WP_014624792.1">
    <property type="nucleotide sequence ID" value="NC_017583.1"/>
</dbReference>
<evidence type="ECO:0000256" key="7">
    <source>
        <dbReference type="ARBA" id="ARBA00023136"/>
    </source>
</evidence>
<dbReference type="Proteomes" id="UP000007254">
    <property type="component" value="Chromosome"/>
</dbReference>
<feature type="transmembrane region" description="Helical" evidence="8">
    <location>
        <begin position="41"/>
        <end position="61"/>
    </location>
</feature>
<dbReference type="Gene3D" id="1.50.10.150">
    <property type="entry name" value="Voltage-dependent anion channel"/>
    <property type="match status" value="1"/>
</dbReference>
<name>G0GE94_WINT7</name>
<evidence type="ECO:0000256" key="3">
    <source>
        <dbReference type="ARBA" id="ARBA00022448"/>
    </source>
</evidence>
<evidence type="ECO:0000256" key="5">
    <source>
        <dbReference type="ARBA" id="ARBA00022692"/>
    </source>
</evidence>
<evidence type="ECO:0000256" key="8">
    <source>
        <dbReference type="SAM" id="Phobius"/>
    </source>
</evidence>
<feature type="transmembrane region" description="Helical" evidence="8">
    <location>
        <begin position="174"/>
        <end position="193"/>
    </location>
</feature>
<proteinExistence type="inferred from homology"/>
<gene>
    <name evidence="9" type="ordered locus">Spith_1175</name>
</gene>
<dbReference type="InterPro" id="IPR004695">
    <property type="entry name" value="SLAC1/Mae1/Ssu1/TehA"/>
</dbReference>
<dbReference type="PANTHER" id="PTHR31686:SF1">
    <property type="entry name" value="SULFITE EFFLUX PUMP SSU1"/>
    <property type="match status" value="1"/>
</dbReference>
<feature type="transmembrane region" description="Helical" evidence="8">
    <location>
        <begin position="144"/>
        <end position="168"/>
    </location>
</feature>
<dbReference type="AlphaFoldDB" id="G0GE94"/>
<keyword evidence="4" id="KW-1003">Cell membrane</keyword>
<dbReference type="HOGENOM" id="CLU_030057_6_4_12"/>
<feature type="transmembrane region" description="Helical" evidence="8">
    <location>
        <begin position="312"/>
        <end position="332"/>
    </location>
</feature>
<organism evidence="9 10">
    <name type="scientific">Winmispira thermophila (strain ATCC 700085 / DSM 6578 / Z-1203)</name>
    <name type="common">Spirochaeta thermophila</name>
    <dbReference type="NCBI Taxonomy" id="869211"/>
    <lineage>
        <taxon>Bacteria</taxon>
        <taxon>Pseudomonadati</taxon>
        <taxon>Spirochaetota</taxon>
        <taxon>Spirochaetia</taxon>
        <taxon>Winmispirales</taxon>
        <taxon>Winmispiraceae</taxon>
        <taxon>Winmispira</taxon>
    </lineage>
</organism>